<evidence type="ECO:0000313" key="1">
    <source>
        <dbReference type="EnsemblMetazoa" id="ADIR014117-PA"/>
    </source>
</evidence>
<dbReference type="VEuPathDB" id="VectorBase:ADIR014117"/>
<reference evidence="1" key="2">
    <citation type="submission" date="2020-05" db="UniProtKB">
        <authorList>
            <consortium name="EnsemblMetazoa"/>
        </authorList>
    </citation>
    <scope>IDENTIFICATION</scope>
    <source>
        <strain evidence="1">WRAIR2</strain>
    </source>
</reference>
<dbReference type="Proteomes" id="UP000075884">
    <property type="component" value="Unassembled WGS sequence"/>
</dbReference>
<reference evidence="2" key="1">
    <citation type="submission" date="2013-03" db="EMBL/GenBank/DDBJ databases">
        <title>The Genome Sequence of Anopheles dirus WRAIR2.</title>
        <authorList>
            <consortium name="The Broad Institute Genomics Platform"/>
            <person name="Neafsey D.E."/>
            <person name="Walton C."/>
            <person name="Walker B."/>
            <person name="Young S.K."/>
            <person name="Zeng Q."/>
            <person name="Gargeya S."/>
            <person name="Fitzgerald M."/>
            <person name="Haas B."/>
            <person name="Abouelleil A."/>
            <person name="Allen A.W."/>
            <person name="Alvarado L."/>
            <person name="Arachchi H.M."/>
            <person name="Berlin A.M."/>
            <person name="Chapman S.B."/>
            <person name="Gainer-Dewar J."/>
            <person name="Goldberg J."/>
            <person name="Griggs A."/>
            <person name="Gujja S."/>
            <person name="Hansen M."/>
            <person name="Howarth C."/>
            <person name="Imamovic A."/>
            <person name="Ireland A."/>
            <person name="Larimer J."/>
            <person name="McCowan C."/>
            <person name="Murphy C."/>
            <person name="Pearson M."/>
            <person name="Poon T.W."/>
            <person name="Priest M."/>
            <person name="Roberts A."/>
            <person name="Saif S."/>
            <person name="Shea T."/>
            <person name="Sisk P."/>
            <person name="Sykes S."/>
            <person name="Wortman J."/>
            <person name="Nusbaum C."/>
            <person name="Birren B."/>
        </authorList>
    </citation>
    <scope>NUCLEOTIDE SEQUENCE [LARGE SCALE GENOMIC DNA]</scope>
    <source>
        <strain evidence="2">WRAIR2</strain>
    </source>
</reference>
<keyword evidence="2" id="KW-1185">Reference proteome</keyword>
<proteinExistence type="predicted"/>
<name>A0A182NW31_9DIPT</name>
<dbReference type="EnsemblMetazoa" id="ADIR014117-RA">
    <property type="protein sequence ID" value="ADIR014117-PA"/>
    <property type="gene ID" value="ADIR014117"/>
</dbReference>
<protein>
    <submittedName>
        <fullName evidence="1">Uncharacterized protein</fullName>
    </submittedName>
</protein>
<sequence>MGWRSVLQGASKSASPVHRDARTVPYVGQGDVICRVRACVRVCVAR</sequence>
<organism evidence="1 2">
    <name type="scientific">Anopheles dirus</name>
    <dbReference type="NCBI Taxonomy" id="7168"/>
    <lineage>
        <taxon>Eukaryota</taxon>
        <taxon>Metazoa</taxon>
        <taxon>Ecdysozoa</taxon>
        <taxon>Arthropoda</taxon>
        <taxon>Hexapoda</taxon>
        <taxon>Insecta</taxon>
        <taxon>Pterygota</taxon>
        <taxon>Neoptera</taxon>
        <taxon>Endopterygota</taxon>
        <taxon>Diptera</taxon>
        <taxon>Nematocera</taxon>
        <taxon>Culicoidea</taxon>
        <taxon>Culicidae</taxon>
        <taxon>Anophelinae</taxon>
        <taxon>Anopheles</taxon>
    </lineage>
</organism>
<evidence type="ECO:0000313" key="2">
    <source>
        <dbReference type="Proteomes" id="UP000075884"/>
    </source>
</evidence>
<accession>A0A182NW31</accession>
<dbReference type="AlphaFoldDB" id="A0A182NW31"/>